<dbReference type="PANTHER" id="PTHR31189">
    <property type="entry name" value="OS03G0336100 PROTEIN-RELATED"/>
    <property type="match status" value="1"/>
</dbReference>
<evidence type="ECO:0000313" key="3">
    <source>
        <dbReference type="Proteomes" id="UP001154282"/>
    </source>
</evidence>
<accession>A0AAV0MZX6</accession>
<gene>
    <name evidence="2" type="ORF">LITE_LOCUS31023</name>
</gene>
<dbReference type="SUPFAM" id="SSF51182">
    <property type="entry name" value="RmlC-like cupins"/>
    <property type="match status" value="1"/>
</dbReference>
<dbReference type="InterPro" id="IPR011051">
    <property type="entry name" value="RmlC_Cupin_sf"/>
</dbReference>
<dbReference type="Gene3D" id="2.60.120.10">
    <property type="entry name" value="Jelly Rolls"/>
    <property type="match status" value="2"/>
</dbReference>
<keyword evidence="3" id="KW-1185">Reference proteome</keyword>
<protein>
    <recommendedName>
        <fullName evidence="1">Cupin type-1 domain-containing protein</fullName>
    </recommendedName>
</protein>
<evidence type="ECO:0000259" key="1">
    <source>
        <dbReference type="SMART" id="SM00835"/>
    </source>
</evidence>
<dbReference type="EMBL" id="CAMGYJ010000007">
    <property type="protein sequence ID" value="CAI0451876.1"/>
    <property type="molecule type" value="Genomic_DNA"/>
</dbReference>
<dbReference type="Proteomes" id="UP001154282">
    <property type="component" value="Unassembled WGS sequence"/>
</dbReference>
<dbReference type="Gene3D" id="3.30.160.60">
    <property type="entry name" value="Classic Zinc Finger"/>
    <property type="match status" value="1"/>
</dbReference>
<dbReference type="InterPro" id="IPR014710">
    <property type="entry name" value="RmlC-like_jellyroll"/>
</dbReference>
<dbReference type="AlphaFoldDB" id="A0AAV0MZX6"/>
<proteinExistence type="predicted"/>
<evidence type="ECO:0000313" key="2">
    <source>
        <dbReference type="EMBL" id="CAI0451876.1"/>
    </source>
</evidence>
<dbReference type="PANTHER" id="PTHR31189:SF72">
    <property type="entry name" value="CUPIN TYPE-1 DOMAIN-CONTAINING PROTEIN"/>
    <property type="match status" value="1"/>
</dbReference>
<dbReference type="InterPro" id="IPR050253">
    <property type="entry name" value="Seed_Storage-Functional"/>
</dbReference>
<feature type="domain" description="Cupin type-1" evidence="1">
    <location>
        <begin position="211"/>
        <end position="343"/>
    </location>
</feature>
<name>A0AAV0MZX6_9ROSI</name>
<dbReference type="InterPro" id="IPR006045">
    <property type="entry name" value="Cupin_1"/>
</dbReference>
<feature type="domain" description="Cupin type-1" evidence="1">
    <location>
        <begin position="3"/>
        <end position="157"/>
    </location>
</feature>
<comment type="caution">
    <text evidence="2">The sequence shown here is derived from an EMBL/GenBank/DDBJ whole genome shotgun (WGS) entry which is preliminary data.</text>
</comment>
<reference evidence="2" key="1">
    <citation type="submission" date="2022-08" db="EMBL/GenBank/DDBJ databases">
        <authorList>
            <person name="Gutierrez-Valencia J."/>
        </authorList>
    </citation>
    <scope>NUCLEOTIDE SEQUENCE</scope>
</reference>
<dbReference type="SMART" id="SM00835">
    <property type="entry name" value="Cupin_1"/>
    <property type="match status" value="2"/>
</dbReference>
<organism evidence="2 3">
    <name type="scientific">Linum tenue</name>
    <dbReference type="NCBI Taxonomy" id="586396"/>
    <lineage>
        <taxon>Eukaryota</taxon>
        <taxon>Viridiplantae</taxon>
        <taxon>Streptophyta</taxon>
        <taxon>Embryophyta</taxon>
        <taxon>Tracheophyta</taxon>
        <taxon>Spermatophyta</taxon>
        <taxon>Magnoliopsida</taxon>
        <taxon>eudicotyledons</taxon>
        <taxon>Gunneridae</taxon>
        <taxon>Pentapetalae</taxon>
        <taxon>rosids</taxon>
        <taxon>fabids</taxon>
        <taxon>Malpighiales</taxon>
        <taxon>Linaceae</taxon>
        <taxon>Linum</taxon>
    </lineage>
</organism>
<sequence length="397" mass="42798">MDIDLNPKVSTKLRGGVGGSYSSWSPDELGMMKRSNIAAAKLALGKDAIALPHYSDSGKFALVLQGNGVAGVILPEKEEKLIGIRSGDAISLPCGAVTWWHNKEDAEVIVLFLGDTSKGDNPGYFTDYCLTESNGIFTGFSSELASLAWDADESTNDSVLTYSNPHLNLGAKPILLLLGFGFPSTCSLTPYSNNYIKLPNLKNDDRDGLVYNADEFEFKNGELVLLNADKLPLAADIGLCAGLVKLEGSATYIVKSNYITMHATYIVSGSGNVELVGVDGKTVLDASVTAGQLFIVPRLCGVSKISDPDGMSWFTIFPTPILPQPPVALPRHRATHRARREQRLARTRPCNCEGCTAVFPLSGLKAHIKAVHKAFKFICNHCGEGFKLESESEDHIC</sequence>
<dbReference type="Pfam" id="PF00190">
    <property type="entry name" value="Cupin_1"/>
    <property type="match status" value="2"/>
</dbReference>